<evidence type="ECO:0000256" key="7">
    <source>
        <dbReference type="ARBA" id="ARBA00022777"/>
    </source>
</evidence>
<dbReference type="Pfam" id="PF00069">
    <property type="entry name" value="Pkinase"/>
    <property type="match status" value="1"/>
</dbReference>
<dbReference type="PROSITE" id="PS00107">
    <property type="entry name" value="PROTEIN_KINASE_ATP"/>
    <property type="match status" value="1"/>
</dbReference>
<evidence type="ECO:0000256" key="11">
    <source>
        <dbReference type="PROSITE-ProRule" id="PRU10141"/>
    </source>
</evidence>
<dbReference type="CDD" id="cd05123">
    <property type="entry name" value="STKc_AGC"/>
    <property type="match status" value="1"/>
</dbReference>
<evidence type="ECO:0000313" key="16">
    <source>
        <dbReference type="Proteomes" id="UP000688137"/>
    </source>
</evidence>
<dbReference type="PANTHER" id="PTHR24351">
    <property type="entry name" value="RIBOSOMAL PROTEIN S6 KINASE"/>
    <property type="match status" value="1"/>
</dbReference>
<keyword evidence="7" id="KW-0418">Kinase</keyword>
<organism evidence="15 16">
    <name type="scientific">Paramecium primaurelia</name>
    <dbReference type="NCBI Taxonomy" id="5886"/>
    <lineage>
        <taxon>Eukaryota</taxon>
        <taxon>Sar</taxon>
        <taxon>Alveolata</taxon>
        <taxon>Ciliophora</taxon>
        <taxon>Intramacronucleata</taxon>
        <taxon>Oligohymenophorea</taxon>
        <taxon>Peniculida</taxon>
        <taxon>Parameciidae</taxon>
        <taxon>Paramecium</taxon>
    </lineage>
</organism>
<evidence type="ECO:0000313" key="15">
    <source>
        <dbReference type="EMBL" id="CAD8069696.1"/>
    </source>
</evidence>
<feature type="compositionally biased region" description="Polar residues" evidence="12">
    <location>
        <begin position="304"/>
        <end position="333"/>
    </location>
</feature>
<dbReference type="InterPro" id="IPR000719">
    <property type="entry name" value="Prot_kinase_dom"/>
</dbReference>
<dbReference type="PROSITE" id="PS51285">
    <property type="entry name" value="AGC_KINASE_CTER"/>
    <property type="match status" value="1"/>
</dbReference>
<dbReference type="EMBL" id="CAJJDM010000044">
    <property type="protein sequence ID" value="CAD8069696.1"/>
    <property type="molecule type" value="Genomic_DNA"/>
</dbReference>
<dbReference type="FunFam" id="3.30.200.20:FF:000524">
    <property type="entry name" value="Non-specific serine/threonine protein kinase"/>
    <property type="match status" value="1"/>
</dbReference>
<dbReference type="InterPro" id="IPR045270">
    <property type="entry name" value="STKc_AGC"/>
</dbReference>
<feature type="domain" description="AGC-kinase C-terminal" evidence="14">
    <location>
        <begin position="271"/>
        <end position="333"/>
    </location>
</feature>
<evidence type="ECO:0000259" key="13">
    <source>
        <dbReference type="PROSITE" id="PS50011"/>
    </source>
</evidence>
<evidence type="ECO:0000256" key="10">
    <source>
        <dbReference type="ARBA" id="ARBA00048679"/>
    </source>
</evidence>
<keyword evidence="8 11" id="KW-0067">ATP-binding</keyword>
<evidence type="ECO:0000256" key="12">
    <source>
        <dbReference type="SAM" id="MobiDB-lite"/>
    </source>
</evidence>
<dbReference type="GO" id="GO:0005524">
    <property type="term" value="F:ATP binding"/>
    <property type="evidence" value="ECO:0007669"/>
    <property type="project" value="UniProtKB-UniRule"/>
</dbReference>
<comment type="catalytic activity">
    <reaction evidence="10">
        <text>L-seryl-[protein] + ATP = O-phospho-L-seryl-[protein] + ADP + H(+)</text>
        <dbReference type="Rhea" id="RHEA:17989"/>
        <dbReference type="Rhea" id="RHEA-COMP:9863"/>
        <dbReference type="Rhea" id="RHEA-COMP:11604"/>
        <dbReference type="ChEBI" id="CHEBI:15378"/>
        <dbReference type="ChEBI" id="CHEBI:29999"/>
        <dbReference type="ChEBI" id="CHEBI:30616"/>
        <dbReference type="ChEBI" id="CHEBI:83421"/>
        <dbReference type="ChEBI" id="CHEBI:456216"/>
        <dbReference type="EC" id="2.7.11.1"/>
    </reaction>
</comment>
<keyword evidence="4" id="KW-0597">Phosphoprotein</keyword>
<comment type="catalytic activity">
    <reaction evidence="9">
        <text>L-threonyl-[protein] + ATP = O-phospho-L-threonyl-[protein] + ADP + H(+)</text>
        <dbReference type="Rhea" id="RHEA:46608"/>
        <dbReference type="Rhea" id="RHEA-COMP:11060"/>
        <dbReference type="Rhea" id="RHEA-COMP:11605"/>
        <dbReference type="ChEBI" id="CHEBI:15378"/>
        <dbReference type="ChEBI" id="CHEBI:30013"/>
        <dbReference type="ChEBI" id="CHEBI:30616"/>
        <dbReference type="ChEBI" id="CHEBI:61977"/>
        <dbReference type="ChEBI" id="CHEBI:456216"/>
        <dbReference type="EC" id="2.7.11.1"/>
    </reaction>
</comment>
<keyword evidence="5" id="KW-0808">Transferase</keyword>
<comment type="similarity">
    <text evidence="1">Belongs to the protein kinase superfamily. AGC Ser/Thr protein kinase family.</text>
</comment>
<reference evidence="15" key="1">
    <citation type="submission" date="2021-01" db="EMBL/GenBank/DDBJ databases">
        <authorList>
            <consortium name="Genoscope - CEA"/>
            <person name="William W."/>
        </authorList>
    </citation>
    <scope>NUCLEOTIDE SEQUENCE</scope>
</reference>
<dbReference type="PROSITE" id="PS50011">
    <property type="entry name" value="PROTEIN_KINASE_DOM"/>
    <property type="match status" value="1"/>
</dbReference>
<dbReference type="Pfam" id="PF00433">
    <property type="entry name" value="Pkinase_C"/>
    <property type="match status" value="1"/>
</dbReference>
<dbReference type="Proteomes" id="UP000688137">
    <property type="component" value="Unassembled WGS sequence"/>
</dbReference>
<dbReference type="FunFam" id="1.10.510.10:FF:001442">
    <property type="entry name" value="Non-specific serine/threonine protein kinase"/>
    <property type="match status" value="1"/>
</dbReference>
<sequence length="333" mass="38826">MIKMDIKQFSMLRLIGKGAYGQVFLAKKKDTNKVYAIKTLKKKEIDKKKQAQHVMMEKTILNQAKHQFIVSLSYTFQSDKHFYFVLEYCAGGDLFSLLRVKRKLKEEQIQFYAILIIHALQFLHTQKIIYREQIWNFMYSLKPENVLIDEKGYIKLTDFGLSKILLQEKADSIVGTPEYLAPEILNKNGDGYDYKVDCWSLGCLLYEMIAEQPPFISEQRDQLIKLIKIKQPEFNFPISNELKDLIICLLQKDPKQRPSLIEVKEFPFFKNVEDWQSYLSYKIIPPFLPVIHGPEDVSNFDPEFTQQEQFGSPSDGSNSDNKFPGFSGNNSQQ</sequence>
<evidence type="ECO:0000256" key="6">
    <source>
        <dbReference type="ARBA" id="ARBA00022741"/>
    </source>
</evidence>
<evidence type="ECO:0000259" key="14">
    <source>
        <dbReference type="PROSITE" id="PS51285"/>
    </source>
</evidence>
<dbReference type="OMA" id="SEELMRW"/>
<evidence type="ECO:0000256" key="3">
    <source>
        <dbReference type="ARBA" id="ARBA00022527"/>
    </source>
</evidence>
<protein>
    <recommendedName>
        <fullName evidence="2">non-specific serine/threonine protein kinase</fullName>
        <ecNumber evidence="2">2.7.11.1</ecNumber>
    </recommendedName>
</protein>
<name>A0A8S1LY14_PARPR</name>
<dbReference type="InterPro" id="IPR017892">
    <property type="entry name" value="Pkinase_C"/>
</dbReference>
<feature type="binding site" evidence="11">
    <location>
        <position position="38"/>
    </location>
    <ligand>
        <name>ATP</name>
        <dbReference type="ChEBI" id="CHEBI:30616"/>
    </ligand>
</feature>
<dbReference type="AlphaFoldDB" id="A0A8S1LY14"/>
<dbReference type="EC" id="2.7.11.1" evidence="2"/>
<dbReference type="InterPro" id="IPR000961">
    <property type="entry name" value="AGC-kinase_C"/>
</dbReference>
<dbReference type="InterPro" id="IPR017441">
    <property type="entry name" value="Protein_kinase_ATP_BS"/>
</dbReference>
<evidence type="ECO:0000256" key="8">
    <source>
        <dbReference type="ARBA" id="ARBA00022840"/>
    </source>
</evidence>
<gene>
    <name evidence="15" type="ORF">PPRIM_AZ9-3.1.T0440166</name>
</gene>
<feature type="region of interest" description="Disordered" evidence="12">
    <location>
        <begin position="299"/>
        <end position="333"/>
    </location>
</feature>
<evidence type="ECO:0000256" key="5">
    <source>
        <dbReference type="ARBA" id="ARBA00022679"/>
    </source>
</evidence>
<evidence type="ECO:0000256" key="1">
    <source>
        <dbReference type="ARBA" id="ARBA00009903"/>
    </source>
</evidence>
<accession>A0A8S1LY14</accession>
<proteinExistence type="inferred from homology"/>
<evidence type="ECO:0000256" key="9">
    <source>
        <dbReference type="ARBA" id="ARBA00047899"/>
    </source>
</evidence>
<comment type="caution">
    <text evidence="15">The sequence shown here is derived from an EMBL/GenBank/DDBJ whole genome shotgun (WGS) entry which is preliminary data.</text>
</comment>
<keyword evidence="3" id="KW-0723">Serine/threonine-protein kinase</keyword>
<evidence type="ECO:0000256" key="4">
    <source>
        <dbReference type="ARBA" id="ARBA00022553"/>
    </source>
</evidence>
<feature type="domain" description="Protein kinase" evidence="13">
    <location>
        <begin position="9"/>
        <end position="269"/>
    </location>
</feature>
<keyword evidence="6 11" id="KW-0547">Nucleotide-binding</keyword>
<dbReference type="GO" id="GO:0004674">
    <property type="term" value="F:protein serine/threonine kinase activity"/>
    <property type="evidence" value="ECO:0007669"/>
    <property type="project" value="UniProtKB-KW"/>
</dbReference>
<evidence type="ECO:0000256" key="2">
    <source>
        <dbReference type="ARBA" id="ARBA00012513"/>
    </source>
</evidence>
<keyword evidence="16" id="KW-1185">Reference proteome</keyword>
<dbReference type="SMART" id="SM00133">
    <property type="entry name" value="S_TK_X"/>
    <property type="match status" value="1"/>
</dbReference>